<evidence type="ECO:0000313" key="12">
    <source>
        <dbReference type="Proteomes" id="UP000807504"/>
    </source>
</evidence>
<proteinExistence type="predicted"/>
<protein>
    <submittedName>
        <fullName evidence="11">BET1-like protein like</fullName>
    </submittedName>
</protein>
<evidence type="ECO:0000256" key="1">
    <source>
        <dbReference type="ARBA" id="ARBA00004394"/>
    </source>
</evidence>
<evidence type="ECO:0000256" key="9">
    <source>
        <dbReference type="SAM" id="Phobius"/>
    </source>
</evidence>
<reference evidence="11" key="2">
    <citation type="submission" date="2020-06" db="EMBL/GenBank/DDBJ databases">
        <authorList>
            <person name="Sheffer M."/>
        </authorList>
    </citation>
    <scope>NUCLEOTIDE SEQUENCE</scope>
</reference>
<evidence type="ECO:0000256" key="2">
    <source>
        <dbReference type="ARBA" id="ARBA00022448"/>
    </source>
</evidence>
<dbReference type="InterPro" id="IPR039899">
    <property type="entry name" value="BET1_SNARE"/>
</dbReference>
<evidence type="ECO:0000256" key="4">
    <source>
        <dbReference type="ARBA" id="ARBA00022927"/>
    </source>
</evidence>
<dbReference type="CDD" id="cd15853">
    <property type="entry name" value="SNARE_Bet1"/>
    <property type="match status" value="1"/>
</dbReference>
<comment type="caution">
    <text evidence="11">The sequence shown here is derived from an EMBL/GenBank/DDBJ whole genome shotgun (WGS) entry which is preliminary data.</text>
</comment>
<keyword evidence="6" id="KW-0333">Golgi apparatus</keyword>
<evidence type="ECO:0000256" key="6">
    <source>
        <dbReference type="ARBA" id="ARBA00023034"/>
    </source>
</evidence>
<name>A0A8T0EBQ5_ARGBR</name>
<comment type="subcellular location">
    <subcellularLocation>
        <location evidence="8">Endomembrane system</location>
        <topology evidence="8">Single-pass type IV membrane protein</topology>
    </subcellularLocation>
    <subcellularLocation>
        <location evidence="1">Golgi apparatus membrane</location>
    </subcellularLocation>
</comment>
<keyword evidence="3 9" id="KW-0812">Transmembrane</keyword>
<dbReference type="AlphaFoldDB" id="A0A8T0EBQ5"/>
<sequence length="110" mass="12423">MNESLSGSLATGEDALEAQNRYRADELAKKISKLKSVAYDIEVEAKDHNRLLDDVDNEFDSSTGFLSGSLNKVNKMMFTGRSDRRLMCYVVLITVGLFIVFYYLANKVTR</sequence>
<evidence type="ECO:0000256" key="5">
    <source>
        <dbReference type="ARBA" id="ARBA00022989"/>
    </source>
</evidence>
<dbReference type="Gene3D" id="1.20.5.110">
    <property type="match status" value="1"/>
</dbReference>
<dbReference type="Proteomes" id="UP000807504">
    <property type="component" value="Unassembled WGS sequence"/>
</dbReference>
<dbReference type="PROSITE" id="PS50192">
    <property type="entry name" value="T_SNARE"/>
    <property type="match status" value="1"/>
</dbReference>
<keyword evidence="2" id="KW-0813">Transport</keyword>
<evidence type="ECO:0000259" key="10">
    <source>
        <dbReference type="PROSITE" id="PS50192"/>
    </source>
</evidence>
<organism evidence="11 12">
    <name type="scientific">Argiope bruennichi</name>
    <name type="common">Wasp spider</name>
    <name type="synonym">Aranea bruennichi</name>
    <dbReference type="NCBI Taxonomy" id="94029"/>
    <lineage>
        <taxon>Eukaryota</taxon>
        <taxon>Metazoa</taxon>
        <taxon>Ecdysozoa</taxon>
        <taxon>Arthropoda</taxon>
        <taxon>Chelicerata</taxon>
        <taxon>Arachnida</taxon>
        <taxon>Araneae</taxon>
        <taxon>Araneomorphae</taxon>
        <taxon>Entelegynae</taxon>
        <taxon>Araneoidea</taxon>
        <taxon>Araneidae</taxon>
        <taxon>Argiope</taxon>
    </lineage>
</organism>
<evidence type="ECO:0000256" key="3">
    <source>
        <dbReference type="ARBA" id="ARBA00022692"/>
    </source>
</evidence>
<feature type="transmembrane region" description="Helical" evidence="9">
    <location>
        <begin position="86"/>
        <end position="105"/>
    </location>
</feature>
<keyword evidence="7 9" id="KW-0472">Membrane</keyword>
<dbReference type="PANTHER" id="PTHR12791">
    <property type="entry name" value="GOLGI SNARE BET1-RELATED"/>
    <property type="match status" value="1"/>
</dbReference>
<keyword evidence="5 9" id="KW-1133">Transmembrane helix</keyword>
<evidence type="ECO:0000313" key="11">
    <source>
        <dbReference type="EMBL" id="KAF8770552.1"/>
    </source>
</evidence>
<reference evidence="11" key="1">
    <citation type="journal article" date="2020" name="bioRxiv">
        <title>Chromosome-level reference genome of the European wasp spider Argiope bruennichi: a resource for studies on range expansion and evolutionary adaptation.</title>
        <authorList>
            <person name="Sheffer M.M."/>
            <person name="Hoppe A."/>
            <person name="Krehenwinkel H."/>
            <person name="Uhl G."/>
            <person name="Kuss A.W."/>
            <person name="Jensen L."/>
            <person name="Jensen C."/>
            <person name="Gillespie R.G."/>
            <person name="Hoff K.J."/>
            <person name="Prost S."/>
        </authorList>
    </citation>
    <scope>NUCLEOTIDE SEQUENCE</scope>
</reference>
<dbReference type="GO" id="GO:0015031">
    <property type="term" value="P:protein transport"/>
    <property type="evidence" value="ECO:0007669"/>
    <property type="project" value="UniProtKB-KW"/>
</dbReference>
<feature type="domain" description="T-SNARE coiled-coil homology" evidence="10">
    <location>
        <begin position="14"/>
        <end position="76"/>
    </location>
</feature>
<keyword evidence="12" id="KW-1185">Reference proteome</keyword>
<dbReference type="InterPro" id="IPR000727">
    <property type="entry name" value="T_SNARE_dom"/>
</dbReference>
<dbReference type="EMBL" id="JABXBU010002228">
    <property type="protein sequence ID" value="KAF8770552.1"/>
    <property type="molecule type" value="Genomic_DNA"/>
</dbReference>
<gene>
    <name evidence="11" type="ORF">HNY73_018062</name>
</gene>
<evidence type="ECO:0000256" key="7">
    <source>
        <dbReference type="ARBA" id="ARBA00023136"/>
    </source>
</evidence>
<accession>A0A8T0EBQ5</accession>
<dbReference type="SMART" id="SM00397">
    <property type="entry name" value="t_SNARE"/>
    <property type="match status" value="1"/>
</dbReference>
<evidence type="ECO:0000256" key="8">
    <source>
        <dbReference type="ARBA" id="ARBA00046280"/>
    </source>
</evidence>
<dbReference type="GO" id="GO:0000139">
    <property type="term" value="C:Golgi membrane"/>
    <property type="evidence" value="ECO:0007669"/>
    <property type="project" value="UniProtKB-SubCell"/>
</dbReference>
<dbReference type="SUPFAM" id="SSF58038">
    <property type="entry name" value="SNARE fusion complex"/>
    <property type="match status" value="1"/>
</dbReference>
<keyword evidence="4" id="KW-0653">Protein transport</keyword>